<accession>A0A4Y2TIE0</accession>
<comment type="caution">
    <text evidence="2">The sequence shown here is derived from an EMBL/GenBank/DDBJ whole genome shotgun (WGS) entry which is preliminary data.</text>
</comment>
<sequence>MSAIYASALYADSDETEWIIDTAATDHFCNKKELFQNYKELKNKSATLGEGNTVICGIGNAVLEIDRNGEKSRLILLNDLHAPHMRRNLISGRLIDKAGLTAVRRNKKINVNYPSGDEMFIAYLKNNFYVLQAKVLKSSSSNL</sequence>
<dbReference type="OrthoDB" id="2015125at2759"/>
<dbReference type="Pfam" id="PF22936">
    <property type="entry name" value="Pol_BBD"/>
    <property type="match status" value="1"/>
</dbReference>
<evidence type="ECO:0000313" key="3">
    <source>
        <dbReference type="EMBL" id="GBO00410.1"/>
    </source>
</evidence>
<keyword evidence="4" id="KW-1185">Reference proteome</keyword>
<gene>
    <name evidence="3" type="ORF">AVEN_208225_1</name>
    <name evidence="2" type="ORF">AVEN_99286_1</name>
</gene>
<reference evidence="2 4" key="1">
    <citation type="journal article" date="2019" name="Sci. Rep.">
        <title>Orb-weaving spider Araneus ventricosus genome elucidates the spidroin gene catalogue.</title>
        <authorList>
            <person name="Kono N."/>
            <person name="Nakamura H."/>
            <person name="Ohtoshi R."/>
            <person name="Moran D.A.P."/>
            <person name="Shinohara A."/>
            <person name="Yoshida Y."/>
            <person name="Fujiwara M."/>
            <person name="Mori M."/>
            <person name="Tomita M."/>
            <person name="Arakawa K."/>
        </authorList>
    </citation>
    <scope>NUCLEOTIDE SEQUENCE [LARGE SCALE GENOMIC DNA]</scope>
</reference>
<dbReference type="EMBL" id="BGPR01028937">
    <property type="protein sequence ID" value="GBO00410.1"/>
    <property type="molecule type" value="Genomic_DNA"/>
</dbReference>
<dbReference type="AlphaFoldDB" id="A0A4Y2TIE0"/>
<evidence type="ECO:0000313" key="2">
    <source>
        <dbReference type="EMBL" id="GBO00405.1"/>
    </source>
</evidence>
<dbReference type="EMBL" id="BGPR01028936">
    <property type="protein sequence ID" value="GBO00405.1"/>
    <property type="molecule type" value="Genomic_DNA"/>
</dbReference>
<dbReference type="InterPro" id="IPR054722">
    <property type="entry name" value="PolX-like_BBD"/>
</dbReference>
<evidence type="ECO:0000313" key="4">
    <source>
        <dbReference type="Proteomes" id="UP000499080"/>
    </source>
</evidence>
<proteinExistence type="predicted"/>
<dbReference type="Proteomes" id="UP000499080">
    <property type="component" value="Unassembled WGS sequence"/>
</dbReference>
<name>A0A4Y2TIE0_ARAVE</name>
<organism evidence="2 4">
    <name type="scientific">Araneus ventricosus</name>
    <name type="common">Orbweaver spider</name>
    <name type="synonym">Epeira ventricosa</name>
    <dbReference type="NCBI Taxonomy" id="182803"/>
    <lineage>
        <taxon>Eukaryota</taxon>
        <taxon>Metazoa</taxon>
        <taxon>Ecdysozoa</taxon>
        <taxon>Arthropoda</taxon>
        <taxon>Chelicerata</taxon>
        <taxon>Arachnida</taxon>
        <taxon>Araneae</taxon>
        <taxon>Araneomorphae</taxon>
        <taxon>Entelegynae</taxon>
        <taxon>Araneoidea</taxon>
        <taxon>Araneidae</taxon>
        <taxon>Araneus</taxon>
    </lineage>
</organism>
<feature type="domain" description="Retrovirus-related Pol polyprotein from transposon TNT 1-94-like beta-barrel" evidence="1">
    <location>
        <begin position="18"/>
        <end position="99"/>
    </location>
</feature>
<protein>
    <recommendedName>
        <fullName evidence="1">Retrovirus-related Pol polyprotein from transposon TNT 1-94-like beta-barrel domain-containing protein</fullName>
    </recommendedName>
</protein>
<evidence type="ECO:0000259" key="1">
    <source>
        <dbReference type="Pfam" id="PF22936"/>
    </source>
</evidence>
<dbReference type="PANTHER" id="PTHR47592">
    <property type="entry name" value="PBF68 PROTEIN"/>
    <property type="match status" value="1"/>
</dbReference>